<evidence type="ECO:0000259" key="9">
    <source>
        <dbReference type="Pfam" id="PF07662"/>
    </source>
</evidence>
<comment type="similarity">
    <text evidence="2">Belongs to the concentrative nucleoside transporter (CNT) (TC 2.A.41) family.</text>
</comment>
<dbReference type="Pfam" id="PF07662">
    <property type="entry name" value="Nucleos_tra2_C"/>
    <property type="match status" value="1"/>
</dbReference>
<feature type="transmembrane region" description="Helical" evidence="7">
    <location>
        <begin position="196"/>
        <end position="215"/>
    </location>
</feature>
<evidence type="ECO:0000259" key="8">
    <source>
        <dbReference type="Pfam" id="PF01773"/>
    </source>
</evidence>
<dbReference type="GO" id="GO:0005886">
    <property type="term" value="C:plasma membrane"/>
    <property type="evidence" value="ECO:0007669"/>
    <property type="project" value="UniProtKB-SubCell"/>
</dbReference>
<feature type="transmembrane region" description="Helical" evidence="7">
    <location>
        <begin position="341"/>
        <end position="365"/>
    </location>
</feature>
<dbReference type="eggNOG" id="COG1972">
    <property type="taxonomic scope" value="Bacteria"/>
</dbReference>
<dbReference type="HOGENOM" id="CLU_016813_0_0_6"/>
<evidence type="ECO:0000256" key="7">
    <source>
        <dbReference type="SAM" id="Phobius"/>
    </source>
</evidence>
<evidence type="ECO:0000313" key="11">
    <source>
        <dbReference type="EMBL" id="NDR88661.1"/>
    </source>
</evidence>
<keyword evidence="4 7" id="KW-0812">Transmembrane</keyword>
<dbReference type="KEGG" id="ftv:CH67_2067"/>
<dbReference type="PANTHER" id="PTHR10590:SF23">
    <property type="entry name" value="NUPC_NUPG FAMILY NUCLEOSIDE CNT TRANSPORTER"/>
    <property type="match status" value="1"/>
</dbReference>
<evidence type="ECO:0000256" key="3">
    <source>
        <dbReference type="ARBA" id="ARBA00022475"/>
    </source>
</evidence>
<dbReference type="InterPro" id="IPR002668">
    <property type="entry name" value="CNT_N_dom"/>
</dbReference>
<feature type="transmembrane region" description="Helical" evidence="7">
    <location>
        <begin position="279"/>
        <end position="299"/>
    </location>
</feature>
<accession>A0A0B6CJ81</accession>
<evidence type="ECO:0000256" key="1">
    <source>
        <dbReference type="ARBA" id="ARBA00004651"/>
    </source>
</evidence>
<protein>
    <submittedName>
        <fullName evidence="11">NupC/NupG family nucleoside CNT transporter</fullName>
    </submittedName>
</protein>
<evidence type="ECO:0000313" key="12">
    <source>
        <dbReference type="EMBL" id="NDS68270.1"/>
    </source>
</evidence>
<dbReference type="InterPro" id="IPR008276">
    <property type="entry name" value="C_nuclsd_transpt"/>
</dbReference>
<feature type="transmembrane region" description="Helical" evidence="7">
    <location>
        <begin position="119"/>
        <end position="137"/>
    </location>
</feature>
<comment type="subcellular location">
    <subcellularLocation>
        <location evidence="1">Cell membrane</location>
        <topology evidence="1">Multi-pass membrane protein</topology>
    </subcellularLocation>
</comment>
<dbReference type="GO" id="GO:0015293">
    <property type="term" value="F:symporter activity"/>
    <property type="evidence" value="ECO:0007669"/>
    <property type="project" value="TreeGrafter"/>
</dbReference>
<proteinExistence type="inferred from homology"/>
<evidence type="ECO:0000256" key="2">
    <source>
        <dbReference type="ARBA" id="ARBA00009033"/>
    </source>
</evidence>
<feature type="transmembrane region" description="Helical" evidence="7">
    <location>
        <begin position="91"/>
        <end position="114"/>
    </location>
</feature>
<dbReference type="InterPro" id="IPR011657">
    <property type="entry name" value="CNT_C_dom"/>
</dbReference>
<dbReference type="Pfam" id="PF01773">
    <property type="entry name" value="Nucleos_tra2_N"/>
    <property type="match status" value="1"/>
</dbReference>
<feature type="transmembrane region" description="Helical" evidence="7">
    <location>
        <begin position="34"/>
        <end position="52"/>
    </location>
</feature>
<feature type="transmembrane region" description="Helical" evidence="7">
    <location>
        <begin position="6"/>
        <end position="22"/>
    </location>
</feature>
<feature type="domain" description="Concentrative nucleoside transporter C-terminal" evidence="9">
    <location>
        <begin position="196"/>
        <end position="397"/>
    </location>
</feature>
<dbReference type="InterPro" id="IPR011642">
    <property type="entry name" value="Gate_dom"/>
</dbReference>
<feature type="transmembrane region" description="Helical" evidence="7">
    <location>
        <begin position="377"/>
        <end position="399"/>
    </location>
</feature>
<comment type="caution">
    <text evidence="11">The sequence shown here is derived from an EMBL/GenBank/DDBJ whole genome shotgun (WGS) entry which is preliminary data.</text>
</comment>
<dbReference type="OMA" id="CRDRKSI"/>
<feature type="transmembrane region" description="Helical" evidence="7">
    <location>
        <begin position="168"/>
        <end position="189"/>
    </location>
</feature>
<dbReference type="Pfam" id="PF07670">
    <property type="entry name" value="Gate"/>
    <property type="match status" value="1"/>
</dbReference>
<keyword evidence="3" id="KW-1003">Cell membrane</keyword>
<keyword evidence="5 7" id="KW-1133">Transmembrane helix</keyword>
<evidence type="ECO:0000259" key="10">
    <source>
        <dbReference type="Pfam" id="PF07670"/>
    </source>
</evidence>
<dbReference type="PANTHER" id="PTHR10590">
    <property type="entry name" value="SODIUM/NUCLEOSIDE COTRANSPORTER"/>
    <property type="match status" value="1"/>
</dbReference>
<evidence type="ECO:0000256" key="6">
    <source>
        <dbReference type="ARBA" id="ARBA00023136"/>
    </source>
</evidence>
<reference evidence="11" key="2">
    <citation type="submission" date="2020-02" db="EMBL/GenBank/DDBJ databases">
        <title>Using affinity propagation clustering for identifying bacterial clades and subclades with whole-genome sequences of Francisella tularensis.</title>
        <authorList>
            <person name="Homeier-Bachmann T."/>
            <person name="Abdel-Glil M.Y."/>
            <person name="Hackbart A."/>
            <person name="Hotzel H."/>
            <person name="Tomaso H."/>
        </authorList>
    </citation>
    <scope>NUCLEOTIDE SEQUENCE</scope>
    <source>
        <strain evidence="12">15T0085</strain>
        <strain evidence="11">17T1429</strain>
    </source>
</reference>
<evidence type="ECO:0000256" key="5">
    <source>
        <dbReference type="ARBA" id="ARBA00022989"/>
    </source>
</evidence>
<reference evidence="11" key="1">
    <citation type="submission" date="2019-08" db="EMBL/GenBank/DDBJ databases">
        <authorList>
            <person name="Busch A."/>
        </authorList>
    </citation>
    <scope>NUCLEOTIDE SEQUENCE</scope>
    <source>
        <strain evidence="12">15T0085</strain>
        <strain evidence="11">17T1429</strain>
    </source>
</reference>
<evidence type="ECO:0000256" key="4">
    <source>
        <dbReference type="ARBA" id="ARBA00022692"/>
    </source>
</evidence>
<dbReference type="KEGG" id="ftz:CH68_1797"/>
<gene>
    <name evidence="12" type="ORF">FWI86_04135</name>
    <name evidence="11" type="ORF">FWJ04_02960</name>
</gene>
<sequence>MFVKILYLLLGLVTVFILAFIWSSDRKKIKYKHLFIILFFQLLVCFFILQSSEGIKLVAIISTGFDKILQHAHEGTAFVFGSLADTSKNGFVFFFNVGMPIVLISGIIGVLQYFRILPLVIRGVGFILTKITGMGKLESFNAVSSLTVGQQENFLIYKKIIGHLPANVLYTMAATAMSTVSLAIAGSYMSIIEPKYVCTAIVLNMLSTFFVLYIINPYDKDPSLNYDTLHADYETGRQSFFEMLSEYLLDGFKIAVIVCAMLVGFIALLNLVDGIFQEILGITFRQILGYIFYPIAWVLNIHCNEIFLSSQIMGTKIVTNEFVAMQELAKNSQQLSEHTKAVVSVFLVSFANFSSIGIIVGAVQALNKEASTKVARFSLKILYGAVLVSILSACVVGFIV</sequence>
<name>A0A0B6CJ81_FRATU</name>
<organism evidence="11">
    <name type="scientific">Francisella tularensis subsp. holarctica</name>
    <dbReference type="NCBI Taxonomy" id="119857"/>
    <lineage>
        <taxon>Bacteria</taxon>
        <taxon>Pseudomonadati</taxon>
        <taxon>Pseudomonadota</taxon>
        <taxon>Gammaproteobacteria</taxon>
        <taxon>Thiotrichales</taxon>
        <taxon>Francisellaceae</taxon>
        <taxon>Francisella</taxon>
    </lineage>
</organism>
<feature type="domain" description="Concentrative nucleoside transporter N-terminal" evidence="8">
    <location>
        <begin position="10"/>
        <end position="83"/>
    </location>
</feature>
<dbReference type="EMBL" id="JAAGKH010000015">
    <property type="protein sequence ID" value="NDR88661.1"/>
    <property type="molecule type" value="Genomic_DNA"/>
</dbReference>
<dbReference type="RefSeq" id="WP_003017087.1">
    <property type="nucleotide sequence ID" value="NZ_CP009693.1"/>
</dbReference>
<dbReference type="EMBL" id="JAAGJP010000021">
    <property type="protein sequence ID" value="NDS68270.1"/>
    <property type="molecule type" value="Genomic_DNA"/>
</dbReference>
<dbReference type="KEGG" id="ftc:DA46_1081"/>
<keyword evidence="6 7" id="KW-0472">Membrane</keyword>
<feature type="domain" description="Nucleoside transporter/FeoB GTPase Gate" evidence="10">
    <location>
        <begin position="94"/>
        <end position="194"/>
    </location>
</feature>
<dbReference type="GO" id="GO:0005337">
    <property type="term" value="F:nucleoside transmembrane transporter activity"/>
    <property type="evidence" value="ECO:0007669"/>
    <property type="project" value="InterPro"/>
</dbReference>
<feature type="transmembrane region" description="Helical" evidence="7">
    <location>
        <begin position="252"/>
        <end position="272"/>
    </location>
</feature>
<dbReference type="AlphaFoldDB" id="A0A0B6CJ81"/>